<evidence type="ECO:0000256" key="2">
    <source>
        <dbReference type="ARBA" id="ARBA00012438"/>
    </source>
</evidence>
<evidence type="ECO:0000256" key="1">
    <source>
        <dbReference type="ARBA" id="ARBA00000085"/>
    </source>
</evidence>
<keyword evidence="13" id="KW-1185">Reference proteome</keyword>
<keyword evidence="9" id="KW-0472">Membrane</keyword>
<keyword evidence="7" id="KW-0067">ATP-binding</keyword>
<dbReference type="OrthoDB" id="5242012at2"/>
<evidence type="ECO:0000256" key="9">
    <source>
        <dbReference type="SAM" id="Phobius"/>
    </source>
</evidence>
<evidence type="ECO:0000256" key="3">
    <source>
        <dbReference type="ARBA" id="ARBA00022553"/>
    </source>
</evidence>
<organism evidence="12 13">
    <name type="scientific">Yimella lutea</name>
    <dbReference type="NCBI Taxonomy" id="587872"/>
    <lineage>
        <taxon>Bacteria</taxon>
        <taxon>Bacillati</taxon>
        <taxon>Actinomycetota</taxon>
        <taxon>Actinomycetes</taxon>
        <taxon>Micrococcales</taxon>
        <taxon>Dermacoccaceae</taxon>
        <taxon>Yimella</taxon>
    </lineage>
</organism>
<sequence length="483" mass="52259">MRRCVLGGVGLPRHSVGQSTGCGRRSAVHSVDDMMTTQLPTSAEKTLMSTTHHTRQRIPTPRDVLRRLPGDAAYLFLSWPVALLAFALACMFFGMVSSVVLAPVAVPVALLVASWAAQTERRLLRRFQGVDDAHGAYYPLRQDDSMVAKAWTLVRDPQRWLDAVWSAVGWVISTITWIILITLWGTVIGLVFWPAWGWALPQDGSGSLAGLIFGFTSYGAQAVVEVVFGILLLMIAPYVTVGLAHLQSLASRAILSSRSQQQVIEQLRSSRDAGRSAETDQLARLERDIHDGPQQRLVRLKVDLARIERQLGSDSPAAESIRAAIVSTQDTLEELRALSRGIAPPTLTELGLVAAVRQAAARPTVPVSLTTNLPEERGVLPSHVEQAAYYVISEALTNVAKHSGARNAYVELTVDHHELVVAVTDDGVGGADLAKGSGLRGLAERLRSVDGRLSVDSPTGGPTTLLALIPHGRRCTDADRARR</sequence>
<dbReference type="GO" id="GO:0000155">
    <property type="term" value="F:phosphorelay sensor kinase activity"/>
    <property type="evidence" value="ECO:0007669"/>
    <property type="project" value="InterPro"/>
</dbReference>
<dbReference type="Gene3D" id="3.30.565.10">
    <property type="entry name" value="Histidine kinase-like ATPase, C-terminal domain"/>
    <property type="match status" value="1"/>
</dbReference>
<keyword evidence="9" id="KW-1133">Transmembrane helix</keyword>
<comment type="catalytic activity">
    <reaction evidence="1">
        <text>ATP + protein L-histidine = ADP + protein N-phospho-L-histidine.</text>
        <dbReference type="EC" id="2.7.13.3"/>
    </reaction>
</comment>
<dbReference type="GO" id="GO:0005524">
    <property type="term" value="F:ATP binding"/>
    <property type="evidence" value="ECO:0007669"/>
    <property type="project" value="UniProtKB-KW"/>
</dbReference>
<dbReference type="CDD" id="cd16917">
    <property type="entry name" value="HATPase_UhpB-NarQ-NarX-like"/>
    <property type="match status" value="1"/>
</dbReference>
<dbReference type="InterPro" id="IPR050482">
    <property type="entry name" value="Sensor_HK_TwoCompSys"/>
</dbReference>
<evidence type="ECO:0000256" key="4">
    <source>
        <dbReference type="ARBA" id="ARBA00022679"/>
    </source>
</evidence>
<feature type="transmembrane region" description="Helical" evidence="9">
    <location>
        <begin position="208"/>
        <end position="235"/>
    </location>
</feature>
<dbReference type="Gene3D" id="1.20.5.1930">
    <property type="match status" value="1"/>
</dbReference>
<proteinExistence type="predicted"/>
<name>A0A542EDP6_9MICO</name>
<dbReference type="Pfam" id="PF07730">
    <property type="entry name" value="HisKA_3"/>
    <property type="match status" value="1"/>
</dbReference>
<evidence type="ECO:0000256" key="8">
    <source>
        <dbReference type="ARBA" id="ARBA00023012"/>
    </source>
</evidence>
<protein>
    <recommendedName>
        <fullName evidence="2">histidine kinase</fullName>
        <ecNumber evidence="2">2.7.13.3</ecNumber>
    </recommendedName>
</protein>
<dbReference type="GO" id="GO:0046983">
    <property type="term" value="F:protein dimerization activity"/>
    <property type="evidence" value="ECO:0007669"/>
    <property type="project" value="InterPro"/>
</dbReference>
<feature type="domain" description="Putative sensor" evidence="11">
    <location>
        <begin position="74"/>
        <end position="255"/>
    </location>
</feature>
<dbReference type="SUPFAM" id="SSF55874">
    <property type="entry name" value="ATPase domain of HSP90 chaperone/DNA topoisomerase II/histidine kinase"/>
    <property type="match status" value="1"/>
</dbReference>
<feature type="transmembrane region" description="Helical" evidence="9">
    <location>
        <begin position="163"/>
        <end position="196"/>
    </location>
</feature>
<keyword evidence="9" id="KW-0812">Transmembrane</keyword>
<keyword evidence="5" id="KW-0547">Nucleotide-binding</keyword>
<evidence type="ECO:0000256" key="7">
    <source>
        <dbReference type="ARBA" id="ARBA00022840"/>
    </source>
</evidence>
<dbReference type="EC" id="2.7.13.3" evidence="2"/>
<evidence type="ECO:0000259" key="11">
    <source>
        <dbReference type="Pfam" id="PF13796"/>
    </source>
</evidence>
<gene>
    <name evidence="12" type="ORF">FB459_0875</name>
</gene>
<keyword evidence="3" id="KW-0597">Phosphoprotein</keyword>
<comment type="caution">
    <text evidence="12">The sequence shown here is derived from an EMBL/GenBank/DDBJ whole genome shotgun (WGS) entry which is preliminary data.</text>
</comment>
<keyword evidence="8" id="KW-0902">Two-component regulatory system</keyword>
<dbReference type="GO" id="GO:0016020">
    <property type="term" value="C:membrane"/>
    <property type="evidence" value="ECO:0007669"/>
    <property type="project" value="InterPro"/>
</dbReference>
<evidence type="ECO:0000313" key="13">
    <source>
        <dbReference type="Proteomes" id="UP000320806"/>
    </source>
</evidence>
<dbReference type="PANTHER" id="PTHR24421">
    <property type="entry name" value="NITRATE/NITRITE SENSOR PROTEIN NARX-RELATED"/>
    <property type="match status" value="1"/>
</dbReference>
<evidence type="ECO:0000256" key="6">
    <source>
        <dbReference type="ARBA" id="ARBA00022777"/>
    </source>
</evidence>
<dbReference type="PANTHER" id="PTHR24421:SF10">
    <property type="entry name" value="NITRATE_NITRITE SENSOR PROTEIN NARQ"/>
    <property type="match status" value="1"/>
</dbReference>
<feature type="domain" description="Signal transduction histidine kinase subgroup 3 dimerisation and phosphoacceptor" evidence="10">
    <location>
        <begin position="283"/>
        <end position="347"/>
    </location>
</feature>
<dbReference type="AlphaFoldDB" id="A0A542EDP6"/>
<dbReference type="InterPro" id="IPR025828">
    <property type="entry name" value="Put_sensor_dom"/>
</dbReference>
<feature type="transmembrane region" description="Helical" evidence="9">
    <location>
        <begin position="100"/>
        <end position="117"/>
    </location>
</feature>
<dbReference type="EMBL" id="VFMO01000001">
    <property type="protein sequence ID" value="TQJ13457.1"/>
    <property type="molecule type" value="Genomic_DNA"/>
</dbReference>
<dbReference type="InterPro" id="IPR036890">
    <property type="entry name" value="HATPase_C_sf"/>
</dbReference>
<evidence type="ECO:0000256" key="5">
    <source>
        <dbReference type="ARBA" id="ARBA00022741"/>
    </source>
</evidence>
<reference evidence="12 13" key="1">
    <citation type="submission" date="2019-06" db="EMBL/GenBank/DDBJ databases">
        <title>Sequencing the genomes of 1000 actinobacteria strains.</title>
        <authorList>
            <person name="Klenk H.-P."/>
        </authorList>
    </citation>
    <scope>NUCLEOTIDE SEQUENCE [LARGE SCALE GENOMIC DNA]</scope>
    <source>
        <strain evidence="12 13">DSM 19828</strain>
    </source>
</reference>
<dbReference type="InterPro" id="IPR011712">
    <property type="entry name" value="Sig_transdc_His_kin_sub3_dim/P"/>
</dbReference>
<accession>A0A542EDP6</accession>
<feature type="transmembrane region" description="Helical" evidence="9">
    <location>
        <begin position="72"/>
        <end position="94"/>
    </location>
</feature>
<keyword evidence="6 12" id="KW-0418">Kinase</keyword>
<evidence type="ECO:0000259" key="10">
    <source>
        <dbReference type="Pfam" id="PF07730"/>
    </source>
</evidence>
<dbReference type="Pfam" id="PF13796">
    <property type="entry name" value="Sensor"/>
    <property type="match status" value="1"/>
</dbReference>
<dbReference type="Proteomes" id="UP000320806">
    <property type="component" value="Unassembled WGS sequence"/>
</dbReference>
<evidence type="ECO:0000313" key="12">
    <source>
        <dbReference type="EMBL" id="TQJ13457.1"/>
    </source>
</evidence>
<keyword evidence="4" id="KW-0808">Transferase</keyword>